<dbReference type="SUPFAM" id="SSF57414">
    <property type="entry name" value="Hairpin loop containing domain-like"/>
    <property type="match status" value="1"/>
</dbReference>
<name>A0AAV4AAL1_9GAST</name>
<keyword evidence="2" id="KW-0472">Membrane</keyword>
<reference evidence="3 4" key="1">
    <citation type="journal article" date="2021" name="Elife">
        <title>Chloroplast acquisition without the gene transfer in kleptoplastic sea slugs, Plakobranchus ocellatus.</title>
        <authorList>
            <person name="Maeda T."/>
            <person name="Takahashi S."/>
            <person name="Yoshida T."/>
            <person name="Shimamura S."/>
            <person name="Takaki Y."/>
            <person name="Nagai Y."/>
            <person name="Toyoda A."/>
            <person name="Suzuki Y."/>
            <person name="Arimoto A."/>
            <person name="Ishii H."/>
            <person name="Satoh N."/>
            <person name="Nishiyama T."/>
            <person name="Hasebe M."/>
            <person name="Maruyama T."/>
            <person name="Minagawa J."/>
            <person name="Obokata J."/>
            <person name="Shigenobu S."/>
        </authorList>
    </citation>
    <scope>NUCLEOTIDE SEQUENCE [LARGE SCALE GENOMIC DNA]</scope>
</reference>
<dbReference type="Proteomes" id="UP000735302">
    <property type="component" value="Unassembled WGS sequence"/>
</dbReference>
<dbReference type="AlphaFoldDB" id="A0AAV4AAL1"/>
<accession>A0AAV4AAL1</accession>
<protein>
    <submittedName>
        <fullName evidence="3">Antigen b membrane protein</fullName>
    </submittedName>
</protein>
<comment type="caution">
    <text evidence="3">The sequence shown here is derived from an EMBL/GenBank/DDBJ whole genome shotgun (WGS) entry which is preliminary data.</text>
</comment>
<organism evidence="3 4">
    <name type="scientific">Plakobranchus ocellatus</name>
    <dbReference type="NCBI Taxonomy" id="259542"/>
    <lineage>
        <taxon>Eukaryota</taxon>
        <taxon>Metazoa</taxon>
        <taxon>Spiralia</taxon>
        <taxon>Lophotrochozoa</taxon>
        <taxon>Mollusca</taxon>
        <taxon>Gastropoda</taxon>
        <taxon>Heterobranchia</taxon>
        <taxon>Euthyneura</taxon>
        <taxon>Panpulmonata</taxon>
        <taxon>Sacoglossa</taxon>
        <taxon>Placobranchoidea</taxon>
        <taxon>Plakobranchidae</taxon>
        <taxon>Plakobranchus</taxon>
    </lineage>
</organism>
<evidence type="ECO:0000256" key="1">
    <source>
        <dbReference type="SAM" id="MobiDB-lite"/>
    </source>
</evidence>
<keyword evidence="4" id="KW-1185">Reference proteome</keyword>
<evidence type="ECO:0000313" key="4">
    <source>
        <dbReference type="Proteomes" id="UP000735302"/>
    </source>
</evidence>
<evidence type="ECO:0000313" key="3">
    <source>
        <dbReference type="EMBL" id="GFO04699.1"/>
    </source>
</evidence>
<proteinExistence type="predicted"/>
<feature type="region of interest" description="Disordered" evidence="1">
    <location>
        <begin position="382"/>
        <end position="409"/>
    </location>
</feature>
<gene>
    <name evidence="3" type="ORF">PoB_003120400</name>
</gene>
<dbReference type="EMBL" id="BLXT01003741">
    <property type="protein sequence ID" value="GFO04699.1"/>
    <property type="molecule type" value="Genomic_DNA"/>
</dbReference>
<keyword evidence="2" id="KW-0812">Transmembrane</keyword>
<dbReference type="Gene3D" id="3.50.4.10">
    <property type="entry name" value="Hepatocyte Growth Factor"/>
    <property type="match status" value="1"/>
</dbReference>
<feature type="transmembrane region" description="Helical" evidence="2">
    <location>
        <begin position="416"/>
        <end position="438"/>
    </location>
</feature>
<keyword evidence="2" id="KW-1133">Transmembrane helix</keyword>
<feature type="compositionally biased region" description="Polar residues" evidence="1">
    <location>
        <begin position="383"/>
        <end position="402"/>
    </location>
</feature>
<evidence type="ECO:0000256" key="2">
    <source>
        <dbReference type="SAM" id="Phobius"/>
    </source>
</evidence>
<sequence length="459" mass="49834">MASHFSVIWMTSWLPRERSEVRFPERAKTIFHCSSGSPSAKWAKTYVATDIRDDILRPADPESSSGSFLRSFKMAQGVKMADSVVDIIYAAPKGVGGTVASESALRSAGTLLALWPESLRSPCCGLAIQKTNPCSILKRFCLCYTQENTFKCEAFDYWFNVGKCRLSSVHPEQAAADSGGNSSLVLSKDTNVYTKLYTSDYTKYDAVVYAATPDKTISDTVSADTCAKACTEATEFRCEAFEVCTSAKSCNLHKTHVFSSAASTGTAAPSTQTPDCVHYSRDHLYDYIRRDHKRITGHDEVQADVTEVSKCAYLCASGEMLPGCASFEVTQIQQGNTRCVFSTADPTNNNSSSSQISIEDSLAWALYTRANVLPIVNPAAHSGASTGNHASSTPRPDTNTCAEKSKGGDSDTNVRVGIAFGTLVLGVLLGVVVTHFGAKLYRQKYHKTEDLHGLSTWKH</sequence>